<protein>
    <submittedName>
        <fullName evidence="2">Phosphate porin</fullName>
    </submittedName>
    <submittedName>
        <fullName evidence="4">Phosphate-selective porin</fullName>
    </submittedName>
</protein>
<dbReference type="RefSeq" id="WP_066327356.1">
    <property type="nucleotide sequence ID" value="NZ_BJVF01000001.1"/>
</dbReference>
<sequence length="447" mass="50791">MKKILFTGMLFAACLVNAQEKANDTAISKSVDTLKTNELTKLKESVEDHSMKLAGYEERFSALESVVNELSKIKVSGYIQAQYEMYDSWASDGSQHGIPVTGSAYEDNSFYLRRARVKFTYKPVDGVNFVLQPNFEIHQVTLKDAYVQLNDRWLNTFSLWVGQFSRPTYEIEYSSSSREFAERTLMTRTLYPSERDQGAKLEADFVTKYNVPLKLQFAVLNGNFGEGALANQAKDVDNGKDVMARGVYSLKFPSKGLGIDFGAHTYLGKTTVIALDSNPANNIFKDVNNNLFTPAVGDQFKKELFGAEMQLYYDFLGGLSLKSEYIRGTYSGTIHTAQVNTLFNANKIRNVEGYYLSLVKNVGKVNEVSLRYDVFDPNTKLSGNNVTTKDDLRYHNWTFAWQYYFNDYIKVMACYVLPLNEKSLNAGADYKKDKHDNIFTLRLQARF</sequence>
<dbReference type="Proteomes" id="UP000182367">
    <property type="component" value="Unassembled WGS sequence"/>
</dbReference>
<reference evidence="2 7" key="4">
    <citation type="submission" date="2019-07" db="EMBL/GenBank/DDBJ databases">
        <title>Whole genome shotgun sequence of Flavobacterium glycines NBRC 105008.</title>
        <authorList>
            <person name="Hosoyama A."/>
            <person name="Uohara A."/>
            <person name="Ohji S."/>
            <person name="Ichikawa N."/>
        </authorList>
    </citation>
    <scope>NUCLEOTIDE SEQUENCE [LARGE SCALE GENOMIC DNA]</scope>
    <source>
        <strain evidence="2 7">NBRC 105008</strain>
    </source>
</reference>
<evidence type="ECO:0000256" key="1">
    <source>
        <dbReference type="SAM" id="SignalP"/>
    </source>
</evidence>
<reference evidence="3" key="2">
    <citation type="submission" date="2016-03" db="EMBL/GenBank/DDBJ databases">
        <authorList>
            <person name="Ploux O."/>
        </authorList>
    </citation>
    <scope>NUCLEOTIDE SEQUENCE</scope>
    <source>
        <strain evidence="3">NBRC 105008</strain>
    </source>
</reference>
<evidence type="ECO:0000313" key="3">
    <source>
        <dbReference type="EMBL" id="OCB72574.1"/>
    </source>
</evidence>
<accession>A0A1B9DSB0</accession>
<dbReference type="STRING" id="551990.SAMN05192550_0908"/>
<dbReference type="Pfam" id="PF07396">
    <property type="entry name" value="Porin_O_P"/>
    <property type="match status" value="1"/>
</dbReference>
<gene>
    <name evidence="2" type="primary">oprP</name>
    <name evidence="3" type="ORF">FBGL_08010</name>
    <name evidence="2" type="ORF">FGL01_08080</name>
    <name evidence="4" type="ORF">SAMN05192550_0908</name>
</gene>
<evidence type="ECO:0000313" key="2">
    <source>
        <dbReference type="EMBL" id="GEL10069.1"/>
    </source>
</evidence>
<reference evidence="5" key="1">
    <citation type="submission" date="2016-03" db="EMBL/GenBank/DDBJ databases">
        <title>Draft genome sequence of Paenibacillus glacialis DSM 22343.</title>
        <authorList>
            <person name="Shin S.-K."/>
            <person name="Yi H."/>
        </authorList>
    </citation>
    <scope>NUCLEOTIDE SEQUENCE [LARGE SCALE GENOMIC DNA]</scope>
    <source>
        <strain evidence="5">NBRC 105008</strain>
    </source>
</reference>
<keyword evidence="1" id="KW-0732">Signal</keyword>
<evidence type="ECO:0000313" key="7">
    <source>
        <dbReference type="Proteomes" id="UP000321579"/>
    </source>
</evidence>
<dbReference type="OrthoDB" id="925187at2"/>
<proteinExistence type="predicted"/>
<keyword evidence="6" id="KW-1185">Reference proteome</keyword>
<dbReference type="EMBL" id="BJVF01000001">
    <property type="protein sequence ID" value="GEL10069.1"/>
    <property type="molecule type" value="Genomic_DNA"/>
</dbReference>
<organism evidence="3 5">
    <name type="scientific">Flavobacterium glycines</name>
    <dbReference type="NCBI Taxonomy" id="551990"/>
    <lineage>
        <taxon>Bacteria</taxon>
        <taxon>Pseudomonadati</taxon>
        <taxon>Bacteroidota</taxon>
        <taxon>Flavobacteriia</taxon>
        <taxon>Flavobacteriales</taxon>
        <taxon>Flavobacteriaceae</taxon>
        <taxon>Flavobacterium</taxon>
    </lineage>
</organism>
<comment type="caution">
    <text evidence="3">The sequence shown here is derived from an EMBL/GenBank/DDBJ whole genome shotgun (WGS) entry which is preliminary data.</text>
</comment>
<dbReference type="SUPFAM" id="SSF56935">
    <property type="entry name" value="Porins"/>
    <property type="match status" value="1"/>
</dbReference>
<evidence type="ECO:0000313" key="5">
    <source>
        <dbReference type="Proteomes" id="UP000093226"/>
    </source>
</evidence>
<evidence type="ECO:0000313" key="4">
    <source>
        <dbReference type="EMBL" id="SDI82696.1"/>
    </source>
</evidence>
<feature type="signal peptide" evidence="1">
    <location>
        <begin position="1"/>
        <end position="18"/>
    </location>
</feature>
<dbReference type="InterPro" id="IPR010870">
    <property type="entry name" value="Porin_O/P"/>
</dbReference>
<dbReference type="EMBL" id="LVEO01000013">
    <property type="protein sequence ID" value="OCB72574.1"/>
    <property type="molecule type" value="Genomic_DNA"/>
</dbReference>
<dbReference type="EMBL" id="FNEO01000001">
    <property type="protein sequence ID" value="SDI82696.1"/>
    <property type="molecule type" value="Genomic_DNA"/>
</dbReference>
<dbReference type="AlphaFoldDB" id="A0A1B9DSB0"/>
<dbReference type="InterPro" id="IPR023614">
    <property type="entry name" value="Porin_dom_sf"/>
</dbReference>
<name>A0A1B9DSB0_9FLAO</name>
<reference evidence="4 6" key="3">
    <citation type="submission" date="2016-10" db="EMBL/GenBank/DDBJ databases">
        <authorList>
            <person name="Varghese N."/>
            <person name="Submissions S."/>
        </authorList>
    </citation>
    <scope>NUCLEOTIDE SEQUENCE [LARGE SCALE GENOMIC DNA]</scope>
    <source>
        <strain evidence="4 6">Gm-149</strain>
    </source>
</reference>
<dbReference type="Proteomes" id="UP000321579">
    <property type="component" value="Unassembled WGS sequence"/>
</dbReference>
<evidence type="ECO:0000313" key="6">
    <source>
        <dbReference type="Proteomes" id="UP000182367"/>
    </source>
</evidence>
<dbReference type="Gene3D" id="2.40.160.10">
    <property type="entry name" value="Porin"/>
    <property type="match status" value="1"/>
</dbReference>
<feature type="chain" id="PRO_5044556203" evidence="1">
    <location>
        <begin position="19"/>
        <end position="447"/>
    </location>
</feature>
<dbReference type="Proteomes" id="UP000093226">
    <property type="component" value="Unassembled WGS sequence"/>
</dbReference>